<organism evidence="2">
    <name type="scientific">Ignisphaera aggregans</name>
    <dbReference type="NCBI Taxonomy" id="334771"/>
    <lineage>
        <taxon>Archaea</taxon>
        <taxon>Thermoproteota</taxon>
        <taxon>Thermoprotei</taxon>
        <taxon>Desulfurococcales</taxon>
        <taxon>Desulfurococcaceae</taxon>
        <taxon>Ignisphaera</taxon>
    </lineage>
</organism>
<comment type="caution">
    <text evidence="2">The sequence shown here is derived from an EMBL/GenBank/DDBJ whole genome shotgun (WGS) entry which is preliminary data.</text>
</comment>
<dbReference type="Pfam" id="PF01402">
    <property type="entry name" value="RHH_1"/>
    <property type="match status" value="1"/>
</dbReference>
<evidence type="ECO:0000313" key="2">
    <source>
        <dbReference type="EMBL" id="HEM67675.1"/>
    </source>
</evidence>
<sequence>MVEAKTFSWRNLENTPHLCEGGVLASIVFCCDPRKVRCPLIQKALNELGLTLDQYLSVVEKLGVPLQTFDGTCYSNLAFCPSLTHVSRDRDEFLYNKMWTVEMYLKYKFRILKTLLNNDVEMIAFAFSKRLLGRYIAVLLDVDTSEMYRAMLVGDIGRGAFRIERIEKISVETVPSDNGVIVSAMVPPSIAKRLKEIEKDRSLNKSEIIRRALQLFLHILSW</sequence>
<dbReference type="AlphaFoldDB" id="A0A7J2U5L1"/>
<accession>A0A7J2U5L1</accession>
<name>A0A7J2U5L1_9CREN</name>
<proteinExistence type="predicted"/>
<protein>
    <submittedName>
        <fullName evidence="2">Ribbon-helix-helix protein, CopG family</fullName>
    </submittedName>
</protein>
<feature type="domain" description="Ribbon-helix-helix protein CopG" evidence="1">
    <location>
        <begin position="182"/>
        <end position="217"/>
    </location>
</feature>
<dbReference type="GO" id="GO:0006355">
    <property type="term" value="P:regulation of DNA-templated transcription"/>
    <property type="evidence" value="ECO:0007669"/>
    <property type="project" value="InterPro"/>
</dbReference>
<dbReference type="EMBL" id="DSEU01000060">
    <property type="protein sequence ID" value="HEM67675.1"/>
    <property type="molecule type" value="Genomic_DNA"/>
</dbReference>
<dbReference type="InterPro" id="IPR002145">
    <property type="entry name" value="CopG"/>
</dbReference>
<evidence type="ECO:0000259" key="1">
    <source>
        <dbReference type="Pfam" id="PF01402"/>
    </source>
</evidence>
<gene>
    <name evidence="2" type="ORF">ENO26_08985</name>
</gene>
<reference evidence="2" key="1">
    <citation type="journal article" date="2020" name="mSystems">
        <title>Genome- and Community-Level Interaction Insights into Carbon Utilization and Element Cycling Functions of Hydrothermarchaeota in Hydrothermal Sediment.</title>
        <authorList>
            <person name="Zhou Z."/>
            <person name="Liu Y."/>
            <person name="Xu W."/>
            <person name="Pan J."/>
            <person name="Luo Z.H."/>
            <person name="Li M."/>
        </authorList>
    </citation>
    <scope>NUCLEOTIDE SEQUENCE [LARGE SCALE GENOMIC DNA]</scope>
    <source>
        <strain evidence="2">SpSt-125</strain>
    </source>
</reference>